<accession>A0A090SML6</accession>
<dbReference type="EMBL" id="BBMR01000006">
    <property type="protein sequence ID" value="GAL20627.1"/>
    <property type="molecule type" value="Genomic_DNA"/>
</dbReference>
<protein>
    <submittedName>
        <fullName evidence="1">Uncharacterized protein</fullName>
    </submittedName>
</protein>
<comment type="caution">
    <text evidence="1">The sequence shown here is derived from an EMBL/GenBank/DDBJ whole genome shotgun (WGS) entry which is preliminary data.</text>
</comment>
<name>A0A090SML6_9VIBR</name>
<keyword evidence="2" id="KW-1185">Reference proteome</keyword>
<dbReference type="STRING" id="990268.JCM19235_3629"/>
<proteinExistence type="predicted"/>
<dbReference type="AlphaFoldDB" id="A0A090SML6"/>
<organism evidence="1 2">
    <name type="scientific">Vibrio maritimus</name>
    <dbReference type="NCBI Taxonomy" id="990268"/>
    <lineage>
        <taxon>Bacteria</taxon>
        <taxon>Pseudomonadati</taxon>
        <taxon>Pseudomonadota</taxon>
        <taxon>Gammaproteobacteria</taxon>
        <taxon>Vibrionales</taxon>
        <taxon>Vibrionaceae</taxon>
        <taxon>Vibrio</taxon>
    </lineage>
</organism>
<evidence type="ECO:0000313" key="1">
    <source>
        <dbReference type="EMBL" id="GAL20627.1"/>
    </source>
</evidence>
<reference evidence="1 2" key="1">
    <citation type="submission" date="2014-09" db="EMBL/GenBank/DDBJ databases">
        <title>Vibrio maritimus JCM 19235. (C45) whole genome shotgun sequence.</title>
        <authorList>
            <person name="Sawabe T."/>
            <person name="Meirelles P."/>
            <person name="Nakanishi M."/>
            <person name="Sayaka M."/>
            <person name="Hattori M."/>
            <person name="Ohkuma M."/>
        </authorList>
    </citation>
    <scope>NUCLEOTIDE SEQUENCE [LARGE SCALE GENOMIC DNA]</scope>
    <source>
        <strain evidence="2">JCM19235</strain>
    </source>
</reference>
<dbReference type="Proteomes" id="UP000029228">
    <property type="component" value="Unassembled WGS sequence"/>
</dbReference>
<gene>
    <name evidence="1" type="ORF">JCM19235_3629</name>
</gene>
<sequence length="39" mass="4556">MNEVDISAFEESARKVVQSEFPEWSPNLYQDVQAKLEQL</sequence>
<reference evidence="1 2" key="2">
    <citation type="submission" date="2014-09" db="EMBL/GenBank/DDBJ databases">
        <authorList>
            <consortium name="NBRP consortium"/>
            <person name="Sawabe T."/>
            <person name="Meirelles P."/>
            <person name="Nakanishi M."/>
            <person name="Sayaka M."/>
            <person name="Hattori M."/>
            <person name="Ohkuma M."/>
        </authorList>
    </citation>
    <scope>NUCLEOTIDE SEQUENCE [LARGE SCALE GENOMIC DNA]</scope>
    <source>
        <strain evidence="2">JCM19235</strain>
    </source>
</reference>
<evidence type="ECO:0000313" key="2">
    <source>
        <dbReference type="Proteomes" id="UP000029228"/>
    </source>
</evidence>